<dbReference type="PRINTS" id="PR00624">
    <property type="entry name" value="HISTONEH5"/>
</dbReference>
<dbReference type="PROSITE" id="PS51504">
    <property type="entry name" value="H15"/>
    <property type="match status" value="1"/>
</dbReference>
<dbReference type="Ensembl" id="ENSTRUT00000031858.3">
    <property type="protein sequence ID" value="ENSTRUP00000031735.2"/>
    <property type="gene ID" value="ENSTRUG00000012532.3"/>
</dbReference>
<comment type="subcellular location">
    <subcellularLocation>
        <location evidence="4">Nucleus</location>
    </subcellularLocation>
</comment>
<evidence type="ECO:0000259" key="6">
    <source>
        <dbReference type="PROSITE" id="PS51504"/>
    </source>
</evidence>
<evidence type="ECO:0000313" key="8">
    <source>
        <dbReference type="Proteomes" id="UP000005226"/>
    </source>
</evidence>
<dbReference type="eggNOG" id="KOG4012">
    <property type="taxonomic scope" value="Eukaryota"/>
</dbReference>
<dbReference type="SUPFAM" id="SSF46785">
    <property type="entry name" value="Winged helix' DNA-binding domain"/>
    <property type="match status" value="1"/>
</dbReference>
<evidence type="ECO:0000313" key="7">
    <source>
        <dbReference type="Ensembl" id="ENSTRUP00000031735.2"/>
    </source>
</evidence>
<evidence type="ECO:0000256" key="2">
    <source>
        <dbReference type="ARBA" id="ARBA00023125"/>
    </source>
</evidence>
<dbReference type="GO" id="GO:0006334">
    <property type="term" value="P:nucleosome assembly"/>
    <property type="evidence" value="ECO:0007669"/>
    <property type="project" value="InterPro"/>
</dbReference>
<dbReference type="Pfam" id="PF00538">
    <property type="entry name" value="Linker_histone"/>
    <property type="match status" value="1"/>
</dbReference>
<feature type="region of interest" description="Disordered" evidence="5">
    <location>
        <begin position="91"/>
        <end position="242"/>
    </location>
</feature>
<dbReference type="InterPro" id="IPR036390">
    <property type="entry name" value="WH_DNA-bd_sf"/>
</dbReference>
<dbReference type="Ensembl" id="ENSTRUT00000062267.1">
    <property type="protein sequence ID" value="ENSTRUP00000071206.1"/>
    <property type="gene ID" value="ENSTRUG00000012532.3"/>
</dbReference>
<proteinExistence type="inferred from homology"/>
<dbReference type="STRING" id="31033.ENSTRUP00000071206"/>
<evidence type="ECO:0000256" key="5">
    <source>
        <dbReference type="SAM" id="MobiDB-lite"/>
    </source>
</evidence>
<feature type="compositionally biased region" description="Low complexity" evidence="5">
    <location>
        <begin position="8"/>
        <end position="21"/>
    </location>
</feature>
<protein>
    <recommendedName>
        <fullName evidence="6">H15 domain-containing protein</fullName>
    </recommendedName>
</protein>
<accession>H2U473</accession>
<feature type="domain" description="H15" evidence="6">
    <location>
        <begin position="39"/>
        <end position="118"/>
    </location>
</feature>
<dbReference type="Gene3D" id="1.10.10.10">
    <property type="entry name" value="Winged helix-like DNA-binding domain superfamily/Winged helix DNA-binding domain"/>
    <property type="match status" value="1"/>
</dbReference>
<feature type="region of interest" description="Disordered" evidence="5">
    <location>
        <begin position="1"/>
        <end position="39"/>
    </location>
</feature>
<dbReference type="SMART" id="SM00526">
    <property type="entry name" value="H15"/>
    <property type="match status" value="1"/>
</dbReference>
<keyword evidence="8" id="KW-1185">Reference proteome</keyword>
<dbReference type="Ensembl" id="ENSTRUT00000082315.1">
    <property type="protein sequence ID" value="ENSTRUP00000069707.1"/>
    <property type="gene ID" value="ENSTRUG00000012532.3"/>
</dbReference>
<dbReference type="HOGENOM" id="CLU_2043345_0_0_1"/>
<feature type="compositionally biased region" description="Basic and acidic residues" evidence="5">
    <location>
        <begin position="193"/>
        <end position="203"/>
    </location>
</feature>
<dbReference type="CDD" id="cd00073">
    <property type="entry name" value="H15"/>
    <property type="match status" value="1"/>
</dbReference>
<keyword evidence="3 4" id="KW-0539">Nucleus</keyword>
<feature type="compositionally biased region" description="Basic and acidic residues" evidence="5">
    <location>
        <begin position="150"/>
        <end position="169"/>
    </location>
</feature>
<feature type="compositionally biased region" description="Basic and acidic residues" evidence="5">
    <location>
        <begin position="117"/>
        <end position="143"/>
    </location>
</feature>
<dbReference type="OMA" id="KDAANEQ"/>
<gene>
    <name evidence="7" type="primary">LOC101076599</name>
</gene>
<dbReference type="InterPro" id="IPR005818">
    <property type="entry name" value="Histone_H1/H5_H15"/>
</dbReference>
<dbReference type="FunFam" id="1.10.10.10:FF:000393">
    <property type="entry name" value="Oocyte-specific H1 histone"/>
    <property type="match status" value="1"/>
</dbReference>
<dbReference type="GeneTree" id="ENSGT00940000160900"/>
<reference evidence="7" key="2">
    <citation type="submission" date="2025-05" db="UniProtKB">
        <authorList>
            <consortium name="Ensembl"/>
        </authorList>
    </citation>
    <scope>IDENTIFICATION</scope>
</reference>
<dbReference type="GO" id="GO:0000786">
    <property type="term" value="C:nucleosome"/>
    <property type="evidence" value="ECO:0007669"/>
    <property type="project" value="InterPro"/>
</dbReference>
<dbReference type="GO" id="GO:0030527">
    <property type="term" value="F:structural constituent of chromatin"/>
    <property type="evidence" value="ECO:0007669"/>
    <property type="project" value="InterPro"/>
</dbReference>
<sequence>MPPKKPAADAAAAPPQSSSDAPAKEKKKSGALTVRKSAAHPSTAIMVKEALKALDSRKGVSSQAMQNYIKQKYPSVDVVRLKHLVRRALKKGIESGALVRPANSNVSTGATGKFRLAPKDKEPKSKSENADPNVPKEAKEKAAKKPPKAGAEKNEAAKEGGKPEEDSKPPKRPKKDQTGTSKVAPAKKPKAKKMAENGNDKDTSASATTTTKEPKAGKATRQKMAKKESDAPAAKTTRKRGLELFRSTCVIGLDSRLSLFPQDCLQSLNPNEQQ</sequence>
<dbReference type="Proteomes" id="UP000005226">
    <property type="component" value="Chromosome 19"/>
</dbReference>
<dbReference type="InterPro" id="IPR036388">
    <property type="entry name" value="WH-like_DNA-bd_sf"/>
</dbReference>
<dbReference type="AlphaFoldDB" id="H2U473"/>
<evidence type="ECO:0000256" key="4">
    <source>
        <dbReference type="RuleBase" id="RU003894"/>
    </source>
</evidence>
<accession>H2S1Q4</accession>
<keyword evidence="1 4" id="KW-0158">Chromosome</keyword>
<name>H2U473_TAKRU</name>
<keyword evidence="2 4" id="KW-0238">DNA-binding</keyword>
<dbReference type="GO" id="GO:0005634">
    <property type="term" value="C:nucleus"/>
    <property type="evidence" value="ECO:0007669"/>
    <property type="project" value="UniProtKB-SubCell"/>
</dbReference>
<evidence type="ECO:0000256" key="3">
    <source>
        <dbReference type="ARBA" id="ARBA00023242"/>
    </source>
</evidence>
<organism evidence="7 8">
    <name type="scientific">Takifugu rubripes</name>
    <name type="common">Japanese pufferfish</name>
    <name type="synonym">Fugu rubripes</name>
    <dbReference type="NCBI Taxonomy" id="31033"/>
    <lineage>
        <taxon>Eukaryota</taxon>
        <taxon>Metazoa</taxon>
        <taxon>Chordata</taxon>
        <taxon>Craniata</taxon>
        <taxon>Vertebrata</taxon>
        <taxon>Euteleostomi</taxon>
        <taxon>Actinopterygii</taxon>
        <taxon>Neopterygii</taxon>
        <taxon>Teleostei</taxon>
        <taxon>Neoteleostei</taxon>
        <taxon>Acanthomorphata</taxon>
        <taxon>Eupercaria</taxon>
        <taxon>Tetraodontiformes</taxon>
        <taxon>Tetradontoidea</taxon>
        <taxon>Tetraodontidae</taxon>
        <taxon>Takifugu</taxon>
    </lineage>
</organism>
<evidence type="ECO:0000256" key="1">
    <source>
        <dbReference type="ARBA" id="ARBA00022454"/>
    </source>
</evidence>
<reference evidence="7 8" key="1">
    <citation type="journal article" date="2011" name="Genome Biol. Evol.">
        <title>Integration of the genetic map and genome assembly of fugu facilitates insights into distinct features of genome evolution in teleosts and mammals.</title>
        <authorList>
            <person name="Kai W."/>
            <person name="Kikuchi K."/>
            <person name="Tohari S."/>
            <person name="Chew A.K."/>
            <person name="Tay A."/>
            <person name="Fujiwara A."/>
            <person name="Hosoya S."/>
            <person name="Suetake H."/>
            <person name="Naruse K."/>
            <person name="Brenner S."/>
            <person name="Suzuki Y."/>
            <person name="Venkatesh B."/>
        </authorList>
    </citation>
    <scope>NUCLEOTIDE SEQUENCE [LARGE SCALE GENOMIC DNA]</scope>
</reference>
<comment type="similarity">
    <text evidence="4">Belongs to the histone H1/H5 family.</text>
</comment>
<dbReference type="GO" id="GO:0003677">
    <property type="term" value="F:DNA binding"/>
    <property type="evidence" value="ECO:0007669"/>
    <property type="project" value="UniProtKB-KW"/>
</dbReference>
<dbReference type="Ensembl" id="ENSTRUT00000006365.3">
    <property type="protein sequence ID" value="ENSTRUP00000006325.3"/>
    <property type="gene ID" value="ENSTRUG00000012532.3"/>
</dbReference>
<dbReference type="InterPro" id="IPR005819">
    <property type="entry name" value="H1/H5"/>
</dbReference>